<dbReference type="Pfam" id="PF13730">
    <property type="entry name" value="HTH_36"/>
    <property type="match status" value="1"/>
</dbReference>
<protein>
    <submittedName>
        <fullName evidence="1">Uncharacterized protein</fullName>
    </submittedName>
</protein>
<dbReference type="AlphaFoldDB" id="A0A0A3JK96"/>
<comment type="caution">
    <text evidence="1">The sequence shown here is derived from an EMBL/GenBank/DDBJ whole genome shotgun (WGS) entry which is preliminary data.</text>
</comment>
<dbReference type="Proteomes" id="UP000030437">
    <property type="component" value="Unassembled WGS sequence"/>
</dbReference>
<reference evidence="1 2" key="1">
    <citation type="submission" date="2014-02" db="EMBL/GenBank/DDBJ databases">
        <title>Draft genome sequence of Lysinibacillus odysseyi NBRC 100172.</title>
        <authorList>
            <person name="Zhang F."/>
            <person name="Wang G."/>
            <person name="Zhang L."/>
        </authorList>
    </citation>
    <scope>NUCLEOTIDE SEQUENCE [LARGE SCALE GENOMIC DNA]</scope>
    <source>
        <strain evidence="1 2">NBRC 100172</strain>
    </source>
</reference>
<sequence length="154" mass="17994">MKQTKEQPQKALPYEWDGGWVGMQNEVLTIYTLHPDFKGNTLMVYAYLLKNFNREKGRSYPSYANMSRTLGIHEDTIETCIRTLSKLGMITVHAIGGPRRKRHEYTFKPLITTEATFIDRFPEAMPALEKRRAAEREAEEKRRQAEAEVIIEWD</sequence>
<dbReference type="Gene3D" id="1.10.10.10">
    <property type="entry name" value="Winged helix-like DNA-binding domain superfamily/Winged helix DNA-binding domain"/>
    <property type="match status" value="1"/>
</dbReference>
<dbReference type="EMBL" id="JPVP01000047">
    <property type="protein sequence ID" value="KGR87417.1"/>
    <property type="molecule type" value="Genomic_DNA"/>
</dbReference>
<name>A0A0A3JK96_9BACI</name>
<organism evidence="1 2">
    <name type="scientific">Lysinibacillus odysseyi 34hs-1 = NBRC 100172</name>
    <dbReference type="NCBI Taxonomy" id="1220589"/>
    <lineage>
        <taxon>Bacteria</taxon>
        <taxon>Bacillati</taxon>
        <taxon>Bacillota</taxon>
        <taxon>Bacilli</taxon>
        <taxon>Bacillales</taxon>
        <taxon>Bacillaceae</taxon>
        <taxon>Lysinibacillus</taxon>
    </lineage>
</organism>
<evidence type="ECO:0000313" key="2">
    <source>
        <dbReference type="Proteomes" id="UP000030437"/>
    </source>
</evidence>
<evidence type="ECO:0000313" key="1">
    <source>
        <dbReference type="EMBL" id="KGR87417.1"/>
    </source>
</evidence>
<accession>A0A0A3JK96</accession>
<proteinExistence type="predicted"/>
<dbReference type="eggNOG" id="ENOG5030C7Y">
    <property type="taxonomic scope" value="Bacteria"/>
</dbReference>
<gene>
    <name evidence="1" type="ORF">CD32_03735</name>
</gene>
<dbReference type="InterPro" id="IPR036388">
    <property type="entry name" value="WH-like_DNA-bd_sf"/>
</dbReference>
<keyword evidence="2" id="KW-1185">Reference proteome</keyword>